<comment type="cofactor">
    <cofactor evidence="1">
        <name>FAD</name>
        <dbReference type="ChEBI" id="CHEBI:57692"/>
    </cofactor>
</comment>
<dbReference type="InterPro" id="IPR013786">
    <property type="entry name" value="AcylCoA_DH/ox_N"/>
</dbReference>
<dbReference type="Gene3D" id="2.40.110.10">
    <property type="entry name" value="Butyryl-CoA Dehydrogenase, subunit A, domain 2"/>
    <property type="match status" value="1"/>
</dbReference>
<dbReference type="PANTHER" id="PTHR48083:SF13">
    <property type="entry name" value="ACYL-COA DEHYDROGENASE FAMILY MEMBER 11"/>
    <property type="match status" value="1"/>
</dbReference>
<dbReference type="InterPro" id="IPR046373">
    <property type="entry name" value="Acyl-CoA_Oxase/DH_mid-dom_sf"/>
</dbReference>
<evidence type="ECO:0000256" key="4">
    <source>
        <dbReference type="ARBA" id="ARBA00022630"/>
    </source>
</evidence>
<feature type="domain" description="Acyl-CoA dehydrogenase/oxidase C-terminal" evidence="7">
    <location>
        <begin position="235"/>
        <end position="383"/>
    </location>
</feature>
<name>A0A6J6PHT3_9ZZZZ</name>
<protein>
    <submittedName>
        <fullName evidence="10">Unannotated protein</fullName>
    </submittedName>
</protein>
<dbReference type="Pfam" id="PF02770">
    <property type="entry name" value="Acyl-CoA_dh_M"/>
    <property type="match status" value="1"/>
</dbReference>
<dbReference type="InterPro" id="IPR009075">
    <property type="entry name" value="AcylCo_DH/oxidase_C"/>
</dbReference>
<dbReference type="GO" id="GO:0005737">
    <property type="term" value="C:cytoplasm"/>
    <property type="evidence" value="ECO:0007669"/>
    <property type="project" value="TreeGrafter"/>
</dbReference>
<keyword evidence="6" id="KW-0560">Oxidoreductase</keyword>
<dbReference type="EMBL" id="CAEZXR010000072">
    <property type="protein sequence ID" value="CAB4698176.1"/>
    <property type="molecule type" value="Genomic_DNA"/>
</dbReference>
<dbReference type="InterPro" id="IPR009100">
    <property type="entry name" value="AcylCoA_DH/oxidase_NM_dom_sf"/>
</dbReference>
<dbReference type="CDD" id="cd00567">
    <property type="entry name" value="ACAD"/>
    <property type="match status" value="1"/>
</dbReference>
<dbReference type="GO" id="GO:0033539">
    <property type="term" value="P:fatty acid beta-oxidation using acyl-CoA dehydrogenase"/>
    <property type="evidence" value="ECO:0007669"/>
    <property type="project" value="TreeGrafter"/>
</dbReference>
<dbReference type="InterPro" id="IPR006091">
    <property type="entry name" value="Acyl-CoA_Oxase/DH_mid-dom"/>
</dbReference>
<comment type="similarity">
    <text evidence="2">Belongs to the acyl-CoA dehydrogenase family.</text>
</comment>
<dbReference type="InterPro" id="IPR036250">
    <property type="entry name" value="AcylCo_DH-like_C"/>
</dbReference>
<dbReference type="AlphaFoldDB" id="A0A6J6PHT3"/>
<gene>
    <name evidence="10" type="ORF">UFOPK2579_00789</name>
</gene>
<keyword evidence="5" id="KW-0274">FAD</keyword>
<evidence type="ECO:0000313" key="10">
    <source>
        <dbReference type="EMBL" id="CAB4698176.1"/>
    </source>
</evidence>
<evidence type="ECO:0000256" key="5">
    <source>
        <dbReference type="ARBA" id="ARBA00022827"/>
    </source>
</evidence>
<sequence>MPEVPEIVDRTRRLIREVVLPLDDEFDGDITAAGGDERRVQLQAAAREAGVLAPHAPVDCGGLGLGMVDRAAVFEEAGYSLFGPLAVHVAAPDEGNIHLLDHVGTPAQRETYLQPLARGQVRSAFAMTEPAPGAGSDPSALATRATKVDGGWVVNGRKWFITGADGAAFFITMARTSGEPGGAGGATMFLMPAETPGLEVVRHVGTVDRSMLGGHCEMTFTDAFVPDAEVLGGVDEGFRYAQVRLGPARMTHVMRWTGAVRRAHEIAVTHVAGREAFGARLSDLGMMQQLIADNEIDLAATRALLLEACRVLDDGGRGGKETSIAKTFAAEALHRVADRAVQMCGALGVSTELPVAKIAREIRPFRIYDGPSEVHRWSIAKRAVRAITSTS</sequence>
<comment type="subunit">
    <text evidence="3">Homodimer.</text>
</comment>
<reference evidence="10" key="1">
    <citation type="submission" date="2020-05" db="EMBL/GenBank/DDBJ databases">
        <authorList>
            <person name="Chiriac C."/>
            <person name="Salcher M."/>
            <person name="Ghai R."/>
            <person name="Kavagutti S V."/>
        </authorList>
    </citation>
    <scope>NUCLEOTIDE SEQUENCE</scope>
</reference>
<dbReference type="GO" id="GO:0003995">
    <property type="term" value="F:acyl-CoA dehydrogenase activity"/>
    <property type="evidence" value="ECO:0007669"/>
    <property type="project" value="TreeGrafter"/>
</dbReference>
<dbReference type="PANTHER" id="PTHR48083">
    <property type="entry name" value="MEDIUM-CHAIN SPECIFIC ACYL-COA DEHYDROGENASE, MITOCHONDRIAL-RELATED"/>
    <property type="match status" value="1"/>
</dbReference>
<feature type="domain" description="Acyl-CoA dehydrogenase/oxidase N-terminal" evidence="9">
    <location>
        <begin position="6"/>
        <end position="120"/>
    </location>
</feature>
<dbReference type="SUPFAM" id="SSF47203">
    <property type="entry name" value="Acyl-CoA dehydrogenase C-terminal domain-like"/>
    <property type="match status" value="1"/>
</dbReference>
<organism evidence="10">
    <name type="scientific">freshwater metagenome</name>
    <dbReference type="NCBI Taxonomy" id="449393"/>
    <lineage>
        <taxon>unclassified sequences</taxon>
        <taxon>metagenomes</taxon>
        <taxon>ecological metagenomes</taxon>
    </lineage>
</organism>
<evidence type="ECO:0000256" key="2">
    <source>
        <dbReference type="ARBA" id="ARBA00009347"/>
    </source>
</evidence>
<accession>A0A6J6PHT3</accession>
<feature type="domain" description="Acyl-CoA oxidase/dehydrogenase middle" evidence="8">
    <location>
        <begin position="124"/>
        <end position="222"/>
    </location>
</feature>
<dbReference type="Gene3D" id="1.20.140.10">
    <property type="entry name" value="Butyryl-CoA Dehydrogenase, subunit A, domain 3"/>
    <property type="match status" value="1"/>
</dbReference>
<evidence type="ECO:0000259" key="9">
    <source>
        <dbReference type="Pfam" id="PF02771"/>
    </source>
</evidence>
<dbReference type="GO" id="GO:0050660">
    <property type="term" value="F:flavin adenine dinucleotide binding"/>
    <property type="evidence" value="ECO:0007669"/>
    <property type="project" value="InterPro"/>
</dbReference>
<keyword evidence="4" id="KW-0285">Flavoprotein</keyword>
<evidence type="ECO:0000259" key="8">
    <source>
        <dbReference type="Pfam" id="PF02770"/>
    </source>
</evidence>
<evidence type="ECO:0000259" key="7">
    <source>
        <dbReference type="Pfam" id="PF00441"/>
    </source>
</evidence>
<dbReference type="Pfam" id="PF02771">
    <property type="entry name" value="Acyl-CoA_dh_N"/>
    <property type="match status" value="1"/>
</dbReference>
<dbReference type="Gene3D" id="1.10.540.10">
    <property type="entry name" value="Acyl-CoA dehydrogenase/oxidase, N-terminal domain"/>
    <property type="match status" value="1"/>
</dbReference>
<dbReference type="SUPFAM" id="SSF56645">
    <property type="entry name" value="Acyl-CoA dehydrogenase NM domain-like"/>
    <property type="match status" value="1"/>
</dbReference>
<proteinExistence type="inferred from homology"/>
<evidence type="ECO:0000256" key="3">
    <source>
        <dbReference type="ARBA" id="ARBA00011738"/>
    </source>
</evidence>
<evidence type="ECO:0000256" key="6">
    <source>
        <dbReference type="ARBA" id="ARBA00023002"/>
    </source>
</evidence>
<dbReference type="FunFam" id="2.40.110.10:FF:000002">
    <property type="entry name" value="Acyl-CoA dehydrogenase fadE12"/>
    <property type="match status" value="1"/>
</dbReference>
<dbReference type="InterPro" id="IPR050741">
    <property type="entry name" value="Acyl-CoA_dehydrogenase"/>
</dbReference>
<evidence type="ECO:0000256" key="1">
    <source>
        <dbReference type="ARBA" id="ARBA00001974"/>
    </source>
</evidence>
<dbReference type="InterPro" id="IPR037069">
    <property type="entry name" value="AcylCoA_DH/ox_N_sf"/>
</dbReference>
<dbReference type="Pfam" id="PF00441">
    <property type="entry name" value="Acyl-CoA_dh_1"/>
    <property type="match status" value="1"/>
</dbReference>